<evidence type="ECO:0000313" key="17">
    <source>
        <dbReference type="EMBL" id="SOH93678.1"/>
    </source>
</evidence>
<feature type="domain" description="HAMP" evidence="16">
    <location>
        <begin position="327"/>
        <end position="380"/>
    </location>
</feature>
<evidence type="ECO:0000256" key="13">
    <source>
        <dbReference type="ARBA" id="ARBA00023136"/>
    </source>
</evidence>
<keyword evidence="12" id="KW-0902">Two-component regulatory system</keyword>
<dbReference type="Pfam" id="PF19312">
    <property type="entry name" value="NtrY_N"/>
    <property type="match status" value="1"/>
</dbReference>
<evidence type="ECO:0000256" key="12">
    <source>
        <dbReference type="ARBA" id="ARBA00023012"/>
    </source>
</evidence>
<dbReference type="AlphaFoldDB" id="A0A2C9CR49"/>
<feature type="transmembrane region" description="Helical" evidence="14">
    <location>
        <begin position="62"/>
        <end position="82"/>
    </location>
</feature>
<dbReference type="SUPFAM" id="SSF47384">
    <property type="entry name" value="Homodimeric domain of signal transducing histidine kinase"/>
    <property type="match status" value="1"/>
</dbReference>
<dbReference type="InterPro" id="IPR017232">
    <property type="entry name" value="NtrY"/>
</dbReference>
<dbReference type="InterPro" id="IPR003661">
    <property type="entry name" value="HisK_dim/P_dom"/>
</dbReference>
<dbReference type="FunFam" id="1.10.287.130:FF:000107">
    <property type="entry name" value="Sensor histidine kinase YycG"/>
    <property type="match status" value="1"/>
</dbReference>
<dbReference type="PROSITE" id="PS50885">
    <property type="entry name" value="HAMP"/>
    <property type="match status" value="1"/>
</dbReference>
<dbReference type="SUPFAM" id="SSF158472">
    <property type="entry name" value="HAMP domain-like"/>
    <property type="match status" value="1"/>
</dbReference>
<dbReference type="InterPro" id="IPR003660">
    <property type="entry name" value="HAMP_dom"/>
</dbReference>
<dbReference type="InterPro" id="IPR005467">
    <property type="entry name" value="His_kinase_dom"/>
</dbReference>
<dbReference type="EMBL" id="OCTN01000002">
    <property type="protein sequence ID" value="SOH93678.1"/>
    <property type="molecule type" value="Genomic_DNA"/>
</dbReference>
<gene>
    <name evidence="17" type="ORF">SAMN06273572_102356</name>
</gene>
<dbReference type="GO" id="GO:0005524">
    <property type="term" value="F:ATP binding"/>
    <property type="evidence" value="ECO:0007669"/>
    <property type="project" value="UniProtKB-KW"/>
</dbReference>
<dbReference type="RefSeq" id="WP_245851493.1">
    <property type="nucleotide sequence ID" value="NZ_OCTN01000002.1"/>
</dbReference>
<keyword evidence="11 14" id="KW-1133">Transmembrane helix</keyword>
<dbReference type="PANTHER" id="PTHR43065:SF10">
    <property type="entry name" value="PEROXIDE STRESS-ACTIVATED HISTIDINE KINASE MAK3"/>
    <property type="match status" value="1"/>
</dbReference>
<keyword evidence="4" id="KW-1003">Cell membrane</keyword>
<dbReference type="GO" id="GO:0000155">
    <property type="term" value="F:phosphorelay sensor kinase activity"/>
    <property type="evidence" value="ECO:0007669"/>
    <property type="project" value="InterPro"/>
</dbReference>
<dbReference type="Pfam" id="PF00672">
    <property type="entry name" value="HAMP"/>
    <property type="match status" value="1"/>
</dbReference>
<evidence type="ECO:0000256" key="9">
    <source>
        <dbReference type="ARBA" id="ARBA00022777"/>
    </source>
</evidence>
<dbReference type="InterPro" id="IPR035965">
    <property type="entry name" value="PAS-like_dom_sf"/>
</dbReference>
<reference evidence="18" key="1">
    <citation type="submission" date="2017-09" db="EMBL/GenBank/DDBJ databases">
        <authorList>
            <person name="Varghese N."/>
            <person name="Submissions S."/>
        </authorList>
    </citation>
    <scope>NUCLEOTIDE SEQUENCE [LARGE SCALE GENOMIC DNA]</scope>
    <source>
        <strain evidence="18">C7</strain>
    </source>
</reference>
<keyword evidence="5" id="KW-0597">Phosphoprotein</keyword>
<dbReference type="InterPro" id="IPR045671">
    <property type="entry name" value="NtrY-like_N"/>
</dbReference>
<keyword evidence="8" id="KW-0547">Nucleotide-binding</keyword>
<feature type="transmembrane region" description="Helical" evidence="14">
    <location>
        <begin position="304"/>
        <end position="326"/>
    </location>
</feature>
<evidence type="ECO:0000256" key="10">
    <source>
        <dbReference type="ARBA" id="ARBA00022840"/>
    </source>
</evidence>
<dbReference type="InterPro" id="IPR013767">
    <property type="entry name" value="PAS_fold"/>
</dbReference>
<dbReference type="CDD" id="cd00082">
    <property type="entry name" value="HisKA"/>
    <property type="match status" value="1"/>
</dbReference>
<evidence type="ECO:0000313" key="18">
    <source>
        <dbReference type="Proteomes" id="UP000220034"/>
    </source>
</evidence>
<dbReference type="InterPro" id="IPR003594">
    <property type="entry name" value="HATPase_dom"/>
</dbReference>
<dbReference type="Proteomes" id="UP000220034">
    <property type="component" value="Unassembled WGS sequence"/>
</dbReference>
<evidence type="ECO:0000256" key="1">
    <source>
        <dbReference type="ARBA" id="ARBA00000085"/>
    </source>
</evidence>
<evidence type="ECO:0000256" key="14">
    <source>
        <dbReference type="SAM" id="Phobius"/>
    </source>
</evidence>
<evidence type="ECO:0000256" key="3">
    <source>
        <dbReference type="ARBA" id="ARBA00012438"/>
    </source>
</evidence>
<evidence type="ECO:0000256" key="11">
    <source>
        <dbReference type="ARBA" id="ARBA00022989"/>
    </source>
</evidence>
<dbReference type="Pfam" id="PF00989">
    <property type="entry name" value="PAS"/>
    <property type="match status" value="1"/>
</dbReference>
<dbReference type="SMART" id="SM00388">
    <property type="entry name" value="HisKA"/>
    <property type="match status" value="1"/>
</dbReference>
<name>A0A2C9CR49_9RHOB</name>
<evidence type="ECO:0000256" key="8">
    <source>
        <dbReference type="ARBA" id="ARBA00022741"/>
    </source>
</evidence>
<dbReference type="PROSITE" id="PS50109">
    <property type="entry name" value="HIS_KIN"/>
    <property type="match status" value="1"/>
</dbReference>
<keyword evidence="10" id="KW-0067">ATP-binding</keyword>
<keyword evidence="9 17" id="KW-0418">Kinase</keyword>
<dbReference type="InterPro" id="IPR036890">
    <property type="entry name" value="HATPase_C_sf"/>
</dbReference>
<dbReference type="EC" id="2.7.13.3" evidence="3"/>
<keyword evidence="6" id="KW-0808">Transferase</keyword>
<evidence type="ECO:0000256" key="6">
    <source>
        <dbReference type="ARBA" id="ARBA00022679"/>
    </source>
</evidence>
<dbReference type="SMART" id="SM00387">
    <property type="entry name" value="HATPase_c"/>
    <property type="match status" value="1"/>
</dbReference>
<comment type="catalytic activity">
    <reaction evidence="1">
        <text>ATP + protein L-histidine = ADP + protein N-phospho-L-histidine.</text>
        <dbReference type="EC" id="2.7.13.3"/>
    </reaction>
</comment>
<dbReference type="CDD" id="cd06225">
    <property type="entry name" value="HAMP"/>
    <property type="match status" value="1"/>
</dbReference>
<dbReference type="Gene3D" id="6.10.340.10">
    <property type="match status" value="1"/>
</dbReference>
<dbReference type="SUPFAM" id="SSF55785">
    <property type="entry name" value="PYP-like sensor domain (PAS domain)"/>
    <property type="match status" value="1"/>
</dbReference>
<evidence type="ECO:0000256" key="5">
    <source>
        <dbReference type="ARBA" id="ARBA00022553"/>
    </source>
</evidence>
<dbReference type="Gene3D" id="3.30.565.10">
    <property type="entry name" value="Histidine kinase-like ATPase, C-terminal domain"/>
    <property type="match status" value="1"/>
</dbReference>
<dbReference type="Gene3D" id="3.30.450.20">
    <property type="entry name" value="PAS domain"/>
    <property type="match status" value="1"/>
</dbReference>
<dbReference type="GO" id="GO:0006355">
    <property type="term" value="P:regulation of DNA-templated transcription"/>
    <property type="evidence" value="ECO:0007669"/>
    <property type="project" value="InterPro"/>
</dbReference>
<keyword evidence="7 14" id="KW-0812">Transmembrane</keyword>
<dbReference type="SUPFAM" id="SSF55874">
    <property type="entry name" value="ATPase domain of HSP90 chaperone/DNA topoisomerase II/histidine kinase"/>
    <property type="match status" value="1"/>
</dbReference>
<dbReference type="SMART" id="SM00091">
    <property type="entry name" value="PAS"/>
    <property type="match status" value="1"/>
</dbReference>
<accession>A0A2C9CR49</accession>
<dbReference type="Pfam" id="PF00512">
    <property type="entry name" value="HisKA"/>
    <property type="match status" value="1"/>
</dbReference>
<feature type="domain" description="Histidine kinase" evidence="15">
    <location>
        <begin position="517"/>
        <end position="743"/>
    </location>
</feature>
<organism evidence="17 18">
    <name type="scientific">Pontivivens marinum</name>
    <dbReference type="NCBI Taxonomy" id="1690039"/>
    <lineage>
        <taxon>Bacteria</taxon>
        <taxon>Pseudomonadati</taxon>
        <taxon>Pseudomonadota</taxon>
        <taxon>Alphaproteobacteria</taxon>
        <taxon>Rhodobacterales</taxon>
        <taxon>Paracoccaceae</taxon>
        <taxon>Pontivivens</taxon>
    </lineage>
</organism>
<dbReference type="InterPro" id="IPR036097">
    <property type="entry name" value="HisK_dim/P_sf"/>
</dbReference>
<dbReference type="CDD" id="cd00130">
    <property type="entry name" value="PAS"/>
    <property type="match status" value="1"/>
</dbReference>
<evidence type="ECO:0000259" key="15">
    <source>
        <dbReference type="PROSITE" id="PS50109"/>
    </source>
</evidence>
<dbReference type="SMART" id="SM00304">
    <property type="entry name" value="HAMP"/>
    <property type="match status" value="1"/>
</dbReference>
<dbReference type="PANTHER" id="PTHR43065">
    <property type="entry name" value="SENSOR HISTIDINE KINASE"/>
    <property type="match status" value="1"/>
</dbReference>
<dbReference type="PRINTS" id="PR00344">
    <property type="entry name" value="BCTRLSENSOR"/>
</dbReference>
<dbReference type="PIRSF" id="PIRSF037532">
    <property type="entry name" value="STHK_NtrY"/>
    <property type="match status" value="1"/>
</dbReference>
<dbReference type="Gene3D" id="1.10.287.130">
    <property type="match status" value="1"/>
</dbReference>
<comment type="subcellular location">
    <subcellularLocation>
        <location evidence="2">Cell membrane</location>
        <topology evidence="2">Multi-pass membrane protein</topology>
    </subcellularLocation>
</comment>
<feature type="transmembrane region" description="Helical" evidence="14">
    <location>
        <begin position="103"/>
        <end position="128"/>
    </location>
</feature>
<evidence type="ECO:0000256" key="4">
    <source>
        <dbReference type="ARBA" id="ARBA00022475"/>
    </source>
</evidence>
<sequence>MFTVNRRFWIKKFARLYAISQSRAWRGGMTAVIVILGPILAFATWAAFDGIGSSTSDLLRTVLMLDLVYVIVVVGLVAQRIAGMIAARRAKSAGSQLHSRLTTVFSIVALGPTILVAIFAAITVNFGLEGWFSERVQRVVGNSFAAAQAYETEHRGNLAADAELLADYLNRNKALYPLITPSELRELLAAGQAQMQRELSEAYVIDGSGTLQARGNLSYLFGYEPPSPALIDRARTTGDPVIIEDWEYSEFRALVHLPTFADRYVYVTRNVDGQILELLDETQSTVMLYRQLEADRGELLFEFALIYLGFALIVILAAIWMAFWFADRLSRPVARLAGAAAQVGSGNFDMRVREEPGDDEIAMLGRAFNRMTAQVKRQRDALLEAGEESEQARRLFETVLSGVSAGVIGLDPIGRVEVLNAAAREILSLPVEGVKGSLLADLVPEFSAPYERLLRERRESVQTQLHLQTPKREEELLIRIARHRLDDEHHGYVVTFDAITDLVSAQRMAAWGDVARRIAHEIKNPLTPIQLAAERMKRKYAKLLAPEDADGLSQYSDVIVRQTGDLRRIVDEFSQFARMPEPRRANCDFGKLVRDAVLLRENGASAVQIEVNAPETPVIVFADETLIDQALNNLLKNAVEAIDTRKESTEFDGIGILRVTLDKLERTATLTIEDNGNGLPEGKTDRLFEPYVTHRDKGTGLGLPIVKKIIEEHGGMLTLHRAGETAPEPNQGARAVMVLPLHDEGTAPSSPRPANESEHA</sequence>
<evidence type="ECO:0000259" key="16">
    <source>
        <dbReference type="PROSITE" id="PS50885"/>
    </source>
</evidence>
<dbReference type="GO" id="GO:0005886">
    <property type="term" value="C:plasma membrane"/>
    <property type="evidence" value="ECO:0007669"/>
    <property type="project" value="UniProtKB-SubCell"/>
</dbReference>
<protein>
    <recommendedName>
        <fullName evidence="3">histidine kinase</fullName>
        <ecNumber evidence="3">2.7.13.3</ecNumber>
    </recommendedName>
</protein>
<dbReference type="Pfam" id="PF02518">
    <property type="entry name" value="HATPase_c"/>
    <property type="match status" value="1"/>
</dbReference>
<keyword evidence="18" id="KW-1185">Reference proteome</keyword>
<dbReference type="InterPro" id="IPR000014">
    <property type="entry name" value="PAS"/>
</dbReference>
<keyword evidence="13 14" id="KW-0472">Membrane</keyword>
<proteinExistence type="predicted"/>
<evidence type="ECO:0000256" key="7">
    <source>
        <dbReference type="ARBA" id="ARBA00022692"/>
    </source>
</evidence>
<evidence type="ECO:0000256" key="2">
    <source>
        <dbReference type="ARBA" id="ARBA00004651"/>
    </source>
</evidence>
<dbReference type="InterPro" id="IPR004358">
    <property type="entry name" value="Sig_transdc_His_kin-like_C"/>
</dbReference>